<keyword evidence="5" id="KW-1185">Reference proteome</keyword>
<reference evidence="4 5" key="2">
    <citation type="submission" date="2021-01" db="EMBL/GenBank/DDBJ databases">
        <title>Genomic Encyclopedia of Type Strains, Phase IV (KMG-IV): sequencing the most valuable type-strain genomes for metagenomic binning, comparative biology and taxonomic classification.</title>
        <authorList>
            <person name="Goeker M."/>
        </authorList>
    </citation>
    <scope>NUCLEOTIDE SEQUENCE [LARGE SCALE GENOMIC DNA]</scope>
    <source>
        <strain evidence="4 5">DSM 6130</strain>
    </source>
</reference>
<evidence type="ECO:0000256" key="1">
    <source>
        <dbReference type="SAM" id="SignalP"/>
    </source>
</evidence>
<dbReference type="SMART" id="SM00867">
    <property type="entry name" value="YceI"/>
    <property type="match status" value="1"/>
</dbReference>
<dbReference type="RefSeq" id="WP_204949104.1">
    <property type="nucleotide sequence ID" value="NZ_BSFF01000002.1"/>
</dbReference>
<organism evidence="3 6">
    <name type="scientific">Methylopila capsulata</name>
    <dbReference type="NCBI Taxonomy" id="61654"/>
    <lineage>
        <taxon>Bacteria</taxon>
        <taxon>Pseudomonadati</taxon>
        <taxon>Pseudomonadota</taxon>
        <taxon>Alphaproteobacteria</taxon>
        <taxon>Hyphomicrobiales</taxon>
        <taxon>Methylopilaceae</taxon>
        <taxon>Methylopila</taxon>
    </lineage>
</organism>
<evidence type="ECO:0000259" key="2">
    <source>
        <dbReference type="SMART" id="SM00867"/>
    </source>
</evidence>
<dbReference type="Pfam" id="PF04264">
    <property type="entry name" value="YceI"/>
    <property type="match status" value="1"/>
</dbReference>
<dbReference type="InterPro" id="IPR007372">
    <property type="entry name" value="Lipid/polyisoprenoid-bd_YceI"/>
</dbReference>
<dbReference type="PANTHER" id="PTHR34406:SF1">
    <property type="entry name" value="PROTEIN YCEI"/>
    <property type="match status" value="1"/>
</dbReference>
<reference evidence="3" key="1">
    <citation type="journal article" date="2014" name="Int. J. Syst. Evol. Microbiol.">
        <title>Complete genome sequence of Corynebacterium casei LMG S-19264T (=DSM 44701T), isolated from a smear-ripened cheese.</title>
        <authorList>
            <consortium name="US DOE Joint Genome Institute (JGI-PGF)"/>
            <person name="Walter F."/>
            <person name="Albersmeier A."/>
            <person name="Kalinowski J."/>
            <person name="Ruckert C."/>
        </authorList>
    </citation>
    <scope>NUCLEOTIDE SEQUENCE</scope>
    <source>
        <strain evidence="3">VKM B-1606</strain>
    </source>
</reference>
<proteinExistence type="predicted"/>
<sequence length="202" mass="21019">MKHLSFALAAALLAAAPVASHAQDMPGVKDAARVAAGTYKVDPNHTQVVWSVDHMGFSTLYGAFGQPSGSLTLDPKAPSDAKLSIEFPMSGLTVTSEKFATHLKTAELLDAAKFPKATFVSTKVEASGETAKITGDLTLHGVTKPVTLDATFHGAGANPMSKAETVGFSATAKLKRSEFGLGAFVPVVSDEVDLKLTAAFEK</sequence>
<evidence type="ECO:0000313" key="6">
    <source>
        <dbReference type="Proteomes" id="UP001143400"/>
    </source>
</evidence>
<dbReference type="PANTHER" id="PTHR34406">
    <property type="entry name" value="PROTEIN YCEI"/>
    <property type="match status" value="1"/>
</dbReference>
<dbReference type="Proteomes" id="UP001143400">
    <property type="component" value="Unassembled WGS sequence"/>
</dbReference>
<evidence type="ECO:0000313" key="5">
    <source>
        <dbReference type="Proteomes" id="UP000758856"/>
    </source>
</evidence>
<evidence type="ECO:0000313" key="4">
    <source>
        <dbReference type="EMBL" id="MBM7850710.1"/>
    </source>
</evidence>
<dbReference type="SUPFAM" id="SSF101874">
    <property type="entry name" value="YceI-like"/>
    <property type="match status" value="1"/>
</dbReference>
<dbReference type="EMBL" id="BSFF01000002">
    <property type="protein sequence ID" value="GLK56004.1"/>
    <property type="molecule type" value="Genomic_DNA"/>
</dbReference>
<dbReference type="EMBL" id="JAFBCY010000001">
    <property type="protein sequence ID" value="MBM7850710.1"/>
    <property type="molecule type" value="Genomic_DNA"/>
</dbReference>
<feature type="domain" description="Lipid/polyisoprenoid-binding YceI-like" evidence="2">
    <location>
        <begin position="38"/>
        <end position="201"/>
    </location>
</feature>
<dbReference type="AlphaFoldDB" id="A0A9W6IVD1"/>
<gene>
    <name evidence="3" type="ORF">GCM10008170_20230</name>
    <name evidence="4" type="ORF">JOD31_000922</name>
</gene>
<protein>
    <submittedName>
        <fullName evidence="3 4">Polyisoprenoid-binding protein</fullName>
    </submittedName>
</protein>
<dbReference type="Proteomes" id="UP000758856">
    <property type="component" value="Unassembled WGS sequence"/>
</dbReference>
<accession>A0A9W6IVD1</accession>
<feature type="signal peptide" evidence="1">
    <location>
        <begin position="1"/>
        <end position="22"/>
    </location>
</feature>
<dbReference type="InterPro" id="IPR036761">
    <property type="entry name" value="TTHA0802/YceI-like_sf"/>
</dbReference>
<name>A0A9W6IVD1_9HYPH</name>
<feature type="chain" id="PRO_5040902481" evidence="1">
    <location>
        <begin position="23"/>
        <end position="202"/>
    </location>
</feature>
<comment type="caution">
    <text evidence="3">The sequence shown here is derived from an EMBL/GenBank/DDBJ whole genome shotgun (WGS) entry which is preliminary data.</text>
</comment>
<reference evidence="3" key="3">
    <citation type="submission" date="2023-01" db="EMBL/GenBank/DDBJ databases">
        <authorList>
            <person name="Sun Q."/>
            <person name="Evtushenko L."/>
        </authorList>
    </citation>
    <scope>NUCLEOTIDE SEQUENCE</scope>
    <source>
        <strain evidence="3">VKM B-1606</strain>
    </source>
</reference>
<dbReference type="Gene3D" id="2.40.128.110">
    <property type="entry name" value="Lipid/polyisoprenoid-binding, YceI-like"/>
    <property type="match status" value="1"/>
</dbReference>
<evidence type="ECO:0000313" key="3">
    <source>
        <dbReference type="EMBL" id="GLK56004.1"/>
    </source>
</evidence>
<keyword evidence="1" id="KW-0732">Signal</keyword>